<evidence type="ECO:0000313" key="13">
    <source>
        <dbReference type="Proteomes" id="UP000696485"/>
    </source>
</evidence>
<gene>
    <name evidence="12" type="primary">NUF2</name>
    <name evidence="12" type="ORF">BG006_002888</name>
</gene>
<comment type="subcellular location">
    <subcellularLocation>
        <location evidence="1">Chromosome</location>
        <location evidence="1">Centromere</location>
    </subcellularLocation>
</comment>
<feature type="region of interest" description="Disordered" evidence="10">
    <location>
        <begin position="409"/>
        <end position="457"/>
    </location>
</feature>
<feature type="region of interest" description="Disordered" evidence="10">
    <location>
        <begin position="1"/>
        <end position="49"/>
    </location>
</feature>
<dbReference type="Pfam" id="PF03800">
    <property type="entry name" value="Nuf2"/>
    <property type="match status" value="1"/>
</dbReference>
<evidence type="ECO:0000256" key="7">
    <source>
        <dbReference type="ARBA" id="ARBA00023306"/>
    </source>
</evidence>
<keyword evidence="3" id="KW-0158">Chromosome</keyword>
<feature type="coiled-coil region" evidence="9">
    <location>
        <begin position="262"/>
        <end position="289"/>
    </location>
</feature>
<dbReference type="GO" id="GO:0051301">
    <property type="term" value="P:cell division"/>
    <property type="evidence" value="ECO:0007669"/>
    <property type="project" value="UniProtKB-KW"/>
</dbReference>
<dbReference type="EMBL" id="JAAAUY010001723">
    <property type="protein sequence ID" value="KAF9319985.1"/>
    <property type="molecule type" value="Genomic_DNA"/>
</dbReference>
<feature type="compositionally biased region" description="Polar residues" evidence="10">
    <location>
        <begin position="1"/>
        <end position="16"/>
    </location>
</feature>
<feature type="compositionally biased region" description="Basic and acidic residues" evidence="10">
    <location>
        <begin position="409"/>
        <end position="427"/>
    </location>
</feature>
<keyword evidence="7" id="KW-0131">Cell cycle</keyword>
<evidence type="ECO:0000256" key="2">
    <source>
        <dbReference type="ARBA" id="ARBA00005498"/>
    </source>
</evidence>
<evidence type="ECO:0000256" key="4">
    <source>
        <dbReference type="ARBA" id="ARBA00022618"/>
    </source>
</evidence>
<keyword evidence="8" id="KW-0137">Centromere</keyword>
<accession>A0A9P5VGB2</accession>
<evidence type="ECO:0000256" key="10">
    <source>
        <dbReference type="SAM" id="MobiDB-lite"/>
    </source>
</evidence>
<evidence type="ECO:0000313" key="12">
    <source>
        <dbReference type="EMBL" id="KAF9319985.1"/>
    </source>
</evidence>
<keyword evidence="13" id="KW-1185">Reference proteome</keyword>
<keyword evidence="5" id="KW-0498">Mitosis</keyword>
<dbReference type="InterPro" id="IPR038275">
    <property type="entry name" value="Nuf2_N_sf"/>
</dbReference>
<dbReference type="InterPro" id="IPR005549">
    <property type="entry name" value="Kinetochore_Nuf2_N"/>
</dbReference>
<evidence type="ECO:0000256" key="3">
    <source>
        <dbReference type="ARBA" id="ARBA00022454"/>
    </source>
</evidence>
<feature type="compositionally biased region" description="Basic and acidic residues" evidence="10">
    <location>
        <begin position="435"/>
        <end position="457"/>
    </location>
</feature>
<sequence length="486" mass="56123">MNNLRMSVSGASRTNTGSSIPRPSSSTAQSSSNTSNANSNRSNNNNNNNGQLQFPLIKYESMILCLADVRVPCTIEELQRPSPQKILQVYEAVLEVTTGSATENCVLEDFQEMNDELNITSPPEFLLEGARFYIFLNQIVKMMSRLGVTDFTSRDLTKPEADRVRRVLSAVINFIKFREVYQGAFWQEYEKLDDMASIMADYQAETRMLNDELEIIEQRRLEQEPRIEEVKTLNEQYAAEVGEHKRVEVELTRSKSEVANERAQIAERLRELNTLIEKSRQELNQLRAQRVDVPETLEEDLVELPQSIQLLVQQADQQRKLVQARFATVEKIESIPRDLRQVLDMLEDTAQLLERWEEELTQVENRKSLIERKRMMAANVKAKKEQSDRQAGRVDENLRKVLAAAQEKKEQLDKAQQEQDQEFRDAEAVLLASRQRSEEKKRKLQDSWQKEEKAAAEVTAEMDRLKRLAEMYMTEMGQALRSVASE</sequence>
<dbReference type="Proteomes" id="UP000696485">
    <property type="component" value="Unassembled WGS sequence"/>
</dbReference>
<reference evidence="12" key="1">
    <citation type="journal article" date="2020" name="Fungal Divers.">
        <title>Resolving the Mortierellaceae phylogeny through synthesis of multi-gene phylogenetics and phylogenomics.</title>
        <authorList>
            <person name="Vandepol N."/>
            <person name="Liber J."/>
            <person name="Desiro A."/>
            <person name="Na H."/>
            <person name="Kennedy M."/>
            <person name="Barry K."/>
            <person name="Grigoriev I.V."/>
            <person name="Miller A.N."/>
            <person name="O'Donnell K."/>
            <person name="Stajich J.E."/>
            <person name="Bonito G."/>
        </authorList>
    </citation>
    <scope>NUCLEOTIDE SEQUENCE</scope>
    <source>
        <strain evidence="12">NVP1</strain>
    </source>
</reference>
<protein>
    <submittedName>
        <fullName evidence="12">Kinetochore-associated Ndc80 complex subunit nuf2</fullName>
    </submittedName>
</protein>
<feature type="domain" description="Kinetochore protein Nuf2 N-terminal" evidence="11">
    <location>
        <begin position="52"/>
        <end position="185"/>
    </location>
</feature>
<proteinExistence type="inferred from homology"/>
<keyword evidence="6 9" id="KW-0175">Coiled coil</keyword>
<organism evidence="12 13">
    <name type="scientific">Podila minutissima</name>
    <dbReference type="NCBI Taxonomy" id="64525"/>
    <lineage>
        <taxon>Eukaryota</taxon>
        <taxon>Fungi</taxon>
        <taxon>Fungi incertae sedis</taxon>
        <taxon>Mucoromycota</taxon>
        <taxon>Mortierellomycotina</taxon>
        <taxon>Mortierellomycetes</taxon>
        <taxon>Mortierellales</taxon>
        <taxon>Mortierellaceae</taxon>
        <taxon>Podila</taxon>
    </lineage>
</organism>
<evidence type="ECO:0000256" key="1">
    <source>
        <dbReference type="ARBA" id="ARBA00004584"/>
    </source>
</evidence>
<comment type="caution">
    <text evidence="12">The sequence shown here is derived from an EMBL/GenBank/DDBJ whole genome shotgun (WGS) entry which is preliminary data.</text>
</comment>
<evidence type="ECO:0000256" key="9">
    <source>
        <dbReference type="SAM" id="Coils"/>
    </source>
</evidence>
<evidence type="ECO:0000256" key="8">
    <source>
        <dbReference type="ARBA" id="ARBA00023328"/>
    </source>
</evidence>
<keyword evidence="4" id="KW-0132">Cell division</keyword>
<name>A0A9P5VGB2_9FUNG</name>
<evidence type="ECO:0000259" key="11">
    <source>
        <dbReference type="Pfam" id="PF03800"/>
    </source>
</evidence>
<comment type="similarity">
    <text evidence="2">Belongs to the NUF2 family.</text>
</comment>
<dbReference type="GO" id="GO:0031262">
    <property type="term" value="C:Ndc80 complex"/>
    <property type="evidence" value="ECO:0007669"/>
    <property type="project" value="InterPro"/>
</dbReference>
<dbReference type="Gene3D" id="1.10.418.60">
    <property type="entry name" value="Ncd80 complex, Nuf2 subunit"/>
    <property type="match status" value="1"/>
</dbReference>
<feature type="compositionally biased region" description="Low complexity" evidence="10">
    <location>
        <begin position="17"/>
        <end position="49"/>
    </location>
</feature>
<evidence type="ECO:0000256" key="6">
    <source>
        <dbReference type="ARBA" id="ARBA00023054"/>
    </source>
</evidence>
<dbReference type="AlphaFoldDB" id="A0A9P5VGB2"/>
<evidence type="ECO:0000256" key="5">
    <source>
        <dbReference type="ARBA" id="ARBA00022776"/>
    </source>
</evidence>